<feature type="non-terminal residue" evidence="1">
    <location>
        <position position="1"/>
    </location>
</feature>
<feature type="non-terminal residue" evidence="1">
    <location>
        <position position="86"/>
    </location>
</feature>
<gene>
    <name evidence="1" type="ORF">V1525DRAFT_324772</name>
</gene>
<organism evidence="1 2">
    <name type="scientific">Lipomyces kononenkoae</name>
    <name type="common">Yeast</name>
    <dbReference type="NCBI Taxonomy" id="34357"/>
    <lineage>
        <taxon>Eukaryota</taxon>
        <taxon>Fungi</taxon>
        <taxon>Dikarya</taxon>
        <taxon>Ascomycota</taxon>
        <taxon>Saccharomycotina</taxon>
        <taxon>Lipomycetes</taxon>
        <taxon>Lipomycetales</taxon>
        <taxon>Lipomycetaceae</taxon>
        <taxon>Lipomyces</taxon>
    </lineage>
</organism>
<sequence length="86" mass="9636">NQGHQLKGVNLFACPENRSMTAEARQSMVDLVQHSSASVKTIASMLKYYIWARVFGKDVYIRTTSTLKEPVNNSRAKFVQASQDEG</sequence>
<reference evidence="2" key="1">
    <citation type="journal article" date="2024" name="Front. Bioeng. Biotechnol.">
        <title>Genome-scale model development and genomic sequencing of the oleaginous clade Lipomyces.</title>
        <authorList>
            <person name="Czajka J.J."/>
            <person name="Han Y."/>
            <person name="Kim J."/>
            <person name="Mondo S.J."/>
            <person name="Hofstad B.A."/>
            <person name="Robles A."/>
            <person name="Haridas S."/>
            <person name="Riley R."/>
            <person name="LaButti K."/>
            <person name="Pangilinan J."/>
            <person name="Andreopoulos W."/>
            <person name="Lipzen A."/>
            <person name="Yan J."/>
            <person name="Wang M."/>
            <person name="Ng V."/>
            <person name="Grigoriev I.V."/>
            <person name="Spatafora J.W."/>
            <person name="Magnuson J.K."/>
            <person name="Baker S.E."/>
            <person name="Pomraning K.R."/>
        </authorList>
    </citation>
    <scope>NUCLEOTIDE SEQUENCE [LARGE SCALE GENOMIC DNA]</scope>
    <source>
        <strain evidence="2">CBS 7786</strain>
    </source>
</reference>
<proteinExistence type="predicted"/>
<accession>A0ACC3T1S8</accession>
<evidence type="ECO:0000313" key="2">
    <source>
        <dbReference type="Proteomes" id="UP001433508"/>
    </source>
</evidence>
<dbReference type="EMBL" id="MU971364">
    <property type="protein sequence ID" value="KAK9237828.1"/>
    <property type="molecule type" value="Genomic_DNA"/>
</dbReference>
<name>A0ACC3T1S8_LIPKO</name>
<dbReference type="Proteomes" id="UP001433508">
    <property type="component" value="Unassembled WGS sequence"/>
</dbReference>
<keyword evidence="2" id="KW-1185">Reference proteome</keyword>
<evidence type="ECO:0000313" key="1">
    <source>
        <dbReference type="EMBL" id="KAK9237828.1"/>
    </source>
</evidence>
<protein>
    <submittedName>
        <fullName evidence="1">Uncharacterized protein</fullName>
    </submittedName>
</protein>
<comment type="caution">
    <text evidence="1">The sequence shown here is derived from an EMBL/GenBank/DDBJ whole genome shotgun (WGS) entry which is preliminary data.</text>
</comment>